<evidence type="ECO:0008006" key="4">
    <source>
        <dbReference type="Google" id="ProtNLM"/>
    </source>
</evidence>
<reference evidence="2" key="1">
    <citation type="submission" date="2021-12" db="EMBL/GenBank/DDBJ databases">
        <authorList>
            <person name="Li Y."/>
        </authorList>
    </citation>
    <scope>NUCLEOTIDE SEQUENCE</scope>
    <source>
        <strain evidence="2">DKSPLA3</strain>
    </source>
</reference>
<organism evidence="2 3">
    <name type="scientific">Rhizobium quercicola</name>
    <dbReference type="NCBI Taxonomy" id="2901226"/>
    <lineage>
        <taxon>Bacteria</taxon>
        <taxon>Pseudomonadati</taxon>
        <taxon>Pseudomonadota</taxon>
        <taxon>Alphaproteobacteria</taxon>
        <taxon>Hyphomicrobiales</taxon>
        <taxon>Rhizobiaceae</taxon>
        <taxon>Rhizobium/Agrobacterium group</taxon>
        <taxon>Rhizobium</taxon>
    </lineage>
</organism>
<evidence type="ECO:0000313" key="3">
    <source>
        <dbReference type="Proteomes" id="UP001139089"/>
    </source>
</evidence>
<dbReference type="RefSeq" id="WP_231816502.1">
    <property type="nucleotide sequence ID" value="NZ_JAJOZR010000015.1"/>
</dbReference>
<sequence>MKYARLALAASMTLALANCTTITQAEFAKNPKAVSQASLCRTFLQSMNPVFQQQIAVELNRRGIQTYDCPAMVQQQDQAAAAIVAVALIGTAVAVCANNDCGAPSYSSYRGNCQYSWQRDARGRRCGDRAADRRAGGW</sequence>
<accession>A0A9X1NWT8</accession>
<evidence type="ECO:0000313" key="2">
    <source>
        <dbReference type="EMBL" id="MCD7111314.1"/>
    </source>
</evidence>
<gene>
    <name evidence="2" type="ORF">LRX75_19935</name>
</gene>
<dbReference type="EMBL" id="JAJOZR010000015">
    <property type="protein sequence ID" value="MCD7111314.1"/>
    <property type="molecule type" value="Genomic_DNA"/>
</dbReference>
<proteinExistence type="predicted"/>
<evidence type="ECO:0000256" key="1">
    <source>
        <dbReference type="SAM" id="SignalP"/>
    </source>
</evidence>
<feature type="signal peptide" evidence="1">
    <location>
        <begin position="1"/>
        <end position="17"/>
    </location>
</feature>
<name>A0A9X1NWT8_9HYPH</name>
<comment type="caution">
    <text evidence="2">The sequence shown here is derived from an EMBL/GenBank/DDBJ whole genome shotgun (WGS) entry which is preliminary data.</text>
</comment>
<dbReference type="AlphaFoldDB" id="A0A9X1NWT8"/>
<feature type="chain" id="PRO_5040876333" description="Lipoprotein" evidence="1">
    <location>
        <begin position="18"/>
        <end position="138"/>
    </location>
</feature>
<dbReference type="Proteomes" id="UP001139089">
    <property type="component" value="Unassembled WGS sequence"/>
</dbReference>
<keyword evidence="1" id="KW-0732">Signal</keyword>
<keyword evidence="3" id="KW-1185">Reference proteome</keyword>
<protein>
    <recommendedName>
        <fullName evidence="4">Lipoprotein</fullName>
    </recommendedName>
</protein>